<dbReference type="KEGG" id="cted:CTEST_02245"/>
<evidence type="ECO:0000259" key="3">
    <source>
        <dbReference type="Pfam" id="PF04213"/>
    </source>
</evidence>
<name>A0A0G3H3C5_9CORY</name>
<proteinExistence type="predicted"/>
<dbReference type="EMBL" id="CP011545">
    <property type="protein sequence ID" value="AKK07904.1"/>
    <property type="molecule type" value="Genomic_DNA"/>
</dbReference>
<dbReference type="Pfam" id="PF04213">
    <property type="entry name" value="HtaA"/>
    <property type="match status" value="1"/>
</dbReference>
<protein>
    <submittedName>
        <fullName evidence="4">Htaa protein</fullName>
    </submittedName>
</protein>
<keyword evidence="5" id="KW-1185">Reference proteome</keyword>
<gene>
    <name evidence="4" type="ORF">CTEST_02245</name>
</gene>
<reference evidence="5" key="2">
    <citation type="submission" date="2015-05" db="EMBL/GenBank/DDBJ databases">
        <title>Complete genome sequence of Corynebacterium testudinoris DSM 44614, recovered from necrotic lesions in the mouth of a tortoise.</title>
        <authorList>
            <person name="Ruckert C."/>
            <person name="Albersmeier A."/>
            <person name="Winkler A."/>
            <person name="Tauch A."/>
        </authorList>
    </citation>
    <scope>NUCLEOTIDE SEQUENCE [LARGE SCALE GENOMIC DNA]</scope>
    <source>
        <strain evidence="5">DSM 44614</strain>
    </source>
</reference>
<sequence>MNPRLSRRPYARKSLSAVAVATTVSLLLIPSVRAEDATDATGATATETVEAVEAVTAAETPTEADVDKQVVAEQAQERSAYSVPPIAIVGHPVTYVGKGFTPGERVGVFGDLFTHDICYMDISSSGTGSCTVSKVPSHGKDYDTGRVWLAKSDRAPEEERVYFPAGTGGIREKGNIGATFAFENQNVAQGSTAIVNFSGVERDDIIAFTAENLPNVELGRATANSSGRGRAVLTIPESMPLGLQSVRGKKVGSEDVNAEAFINVTASTGLPPASVRAVPSMVPAIANTPYAFTMDNYAIGRTVGVKTAASATEFRTGCIANTGNRATCFDTVNWDKPGPQTKKIYAVDLGDTELPMPGTSIQAKFTEKSNESVNSMRFYQIKEPVRVFAADGTTALRDMRVGSDFVAKVRLNDEVFPEDKQKWGLTYTKVAEGTPVSFNLLASALSTNRIPVGEGVVDSNGELTATLSVPAHTPFVYGGYLLEVVYEEDGTEYTMHHQLPRLSTSGIAKPDISVFGHVWRGGDLSMTASNLGPNQEVRVYVDTVDEANRVAGNQRLRANASGTVTISGALPQSVGTGAHKLLITRPSADRTEDQIIDREVTFHVLGYDNDNGFRQGANTTMLIDGLKANESVTASIGGIEVATAAANADGVATLTGITPALQGDDSGLSTLQIQVGEQILNREVFVAWPAPETTPVETTTGSLTWGIRDSFRHHMQKNGFGLGGWKLNNVGYTDAEEFEWNLRAESPTKFVANDPNASVRITSYEGAMNHVFAAPEIEVTGDNTATLSMLVSRYNYPFADLTAILEGKKELDRTNVLTERIDVALLTFAEPIKVGADGSFGGTAKATVPAAAEDVYFAYNAGDSLADVTVRLGATGEDTTAPSTTPSTTPSVTANPEQPEGNDKPASNGSKGFFETIGGWLSSLWRWLFGWLFRI</sequence>
<dbReference type="AlphaFoldDB" id="A0A0G3H3C5"/>
<dbReference type="STRING" id="136857.CTEST_02245"/>
<feature type="signal peptide" evidence="2">
    <location>
        <begin position="1"/>
        <end position="34"/>
    </location>
</feature>
<dbReference type="RefSeq" id="WP_047252348.1">
    <property type="nucleotide sequence ID" value="NZ_CP011545.1"/>
</dbReference>
<keyword evidence="2" id="KW-0732">Signal</keyword>
<feature type="region of interest" description="Disordered" evidence="1">
    <location>
        <begin position="876"/>
        <end position="909"/>
    </location>
</feature>
<dbReference type="Proteomes" id="UP000035540">
    <property type="component" value="Chromosome"/>
</dbReference>
<feature type="compositionally biased region" description="Low complexity" evidence="1">
    <location>
        <begin position="879"/>
        <end position="894"/>
    </location>
</feature>
<dbReference type="InterPro" id="IPR007331">
    <property type="entry name" value="Htaa"/>
</dbReference>
<evidence type="ECO:0000313" key="4">
    <source>
        <dbReference type="EMBL" id="AKK07904.1"/>
    </source>
</evidence>
<evidence type="ECO:0000256" key="1">
    <source>
        <dbReference type="SAM" id="MobiDB-lite"/>
    </source>
</evidence>
<dbReference type="PATRIC" id="fig|136857.5.peg.439"/>
<reference evidence="4 5" key="1">
    <citation type="journal article" date="2015" name="Genome Announc.">
        <title>Complete Genome Sequence of the Type Strain Corynebacterium testudinoris DSM 44614, Recovered from Necrotic Lesions in the Mouth of a Tortoise.</title>
        <authorList>
            <person name="Ruckert C."/>
            <person name="Kriete M."/>
            <person name="Jaenicke S."/>
            <person name="Winkler A."/>
            <person name="Tauch A."/>
        </authorList>
    </citation>
    <scope>NUCLEOTIDE SEQUENCE [LARGE SCALE GENOMIC DNA]</scope>
    <source>
        <strain evidence="4 5">DSM 44614</strain>
    </source>
</reference>
<feature type="domain" description="Htaa" evidence="3">
    <location>
        <begin position="701"/>
        <end position="870"/>
    </location>
</feature>
<organism evidence="4 5">
    <name type="scientific">Corynebacterium testudinoris</name>
    <dbReference type="NCBI Taxonomy" id="136857"/>
    <lineage>
        <taxon>Bacteria</taxon>
        <taxon>Bacillati</taxon>
        <taxon>Actinomycetota</taxon>
        <taxon>Actinomycetes</taxon>
        <taxon>Mycobacteriales</taxon>
        <taxon>Corynebacteriaceae</taxon>
        <taxon>Corynebacterium</taxon>
    </lineage>
</organism>
<evidence type="ECO:0000256" key="2">
    <source>
        <dbReference type="SAM" id="SignalP"/>
    </source>
</evidence>
<accession>A0A0G3H3C5</accession>
<feature type="chain" id="PRO_5002554699" evidence="2">
    <location>
        <begin position="35"/>
        <end position="935"/>
    </location>
</feature>
<evidence type="ECO:0000313" key="5">
    <source>
        <dbReference type="Proteomes" id="UP000035540"/>
    </source>
</evidence>